<gene>
    <name evidence="7" type="primary">105313069</name>
</gene>
<keyword evidence="8" id="KW-1185">Reference proteome</keyword>
<evidence type="ECO:0000313" key="8">
    <source>
        <dbReference type="Proteomes" id="UP000007879"/>
    </source>
</evidence>
<dbReference type="GO" id="GO:0008270">
    <property type="term" value="F:zinc ion binding"/>
    <property type="evidence" value="ECO:0007669"/>
    <property type="project" value="UniProtKB-KW"/>
</dbReference>
<dbReference type="InterPro" id="IPR012337">
    <property type="entry name" value="RNaseH-like_sf"/>
</dbReference>
<reference evidence="8" key="1">
    <citation type="journal article" date="2010" name="Nature">
        <title>The Amphimedon queenslandica genome and the evolution of animal complexity.</title>
        <authorList>
            <person name="Srivastava M."/>
            <person name="Simakov O."/>
            <person name="Chapman J."/>
            <person name="Fahey B."/>
            <person name="Gauthier M.E."/>
            <person name="Mitros T."/>
            <person name="Richards G.S."/>
            <person name="Conaco C."/>
            <person name="Dacre M."/>
            <person name="Hellsten U."/>
            <person name="Larroux C."/>
            <person name="Putnam N.H."/>
            <person name="Stanke M."/>
            <person name="Adamska M."/>
            <person name="Darling A."/>
            <person name="Degnan S.M."/>
            <person name="Oakley T.H."/>
            <person name="Plachetzki D.C."/>
            <person name="Zhai Y."/>
            <person name="Adamski M."/>
            <person name="Calcino A."/>
            <person name="Cummins S.F."/>
            <person name="Goodstein D.M."/>
            <person name="Harris C."/>
            <person name="Jackson D.J."/>
            <person name="Leys S.P."/>
            <person name="Shu S."/>
            <person name="Woodcroft B.J."/>
            <person name="Vervoort M."/>
            <person name="Kosik K.S."/>
            <person name="Manning G."/>
            <person name="Degnan B.M."/>
            <person name="Rokhsar D.S."/>
        </authorList>
    </citation>
    <scope>NUCLEOTIDE SEQUENCE [LARGE SCALE GENOMIC DNA]</scope>
</reference>
<accession>A0A1X7UN61</accession>
<organism evidence="7">
    <name type="scientific">Amphimedon queenslandica</name>
    <name type="common">Sponge</name>
    <dbReference type="NCBI Taxonomy" id="400682"/>
    <lineage>
        <taxon>Eukaryota</taxon>
        <taxon>Metazoa</taxon>
        <taxon>Porifera</taxon>
        <taxon>Demospongiae</taxon>
        <taxon>Heteroscleromorpha</taxon>
        <taxon>Haplosclerida</taxon>
        <taxon>Niphatidae</taxon>
        <taxon>Amphimedon</taxon>
    </lineage>
</organism>
<dbReference type="KEGG" id="aqu:105313069"/>
<dbReference type="EnsemblMetazoa" id="XM_011406198.1">
    <property type="protein sequence ID" value="XP_011404500.1"/>
    <property type="gene ID" value="LOC105313069"/>
</dbReference>
<keyword evidence="3" id="KW-0863">Zinc-finger</keyword>
<reference evidence="7" key="2">
    <citation type="submission" date="2017-05" db="UniProtKB">
        <authorList>
            <consortium name="EnsemblMetazoa"/>
        </authorList>
    </citation>
    <scope>IDENTIFICATION</scope>
</reference>
<evidence type="ECO:0000256" key="4">
    <source>
        <dbReference type="ARBA" id="ARBA00022833"/>
    </source>
</evidence>
<keyword evidence="2" id="KW-0479">Metal-binding</keyword>
<evidence type="ECO:0000313" key="7">
    <source>
        <dbReference type="EnsemblMetazoa" id="Aqu2.1.29198_001"/>
    </source>
</evidence>
<dbReference type="EnsemblMetazoa" id="Aqu2.1.29198_001">
    <property type="protein sequence ID" value="Aqu2.1.29198_001"/>
    <property type="gene ID" value="Aqu2.1.29198"/>
</dbReference>
<dbReference type="PANTHER" id="PTHR46481:SF10">
    <property type="entry name" value="ZINC FINGER BED DOMAIN-CONTAINING PROTEIN 39"/>
    <property type="match status" value="1"/>
</dbReference>
<feature type="region of interest" description="Disordered" evidence="6">
    <location>
        <begin position="67"/>
        <end position="88"/>
    </location>
</feature>
<proteinExistence type="predicted"/>
<dbReference type="eggNOG" id="KOG1121">
    <property type="taxonomic scope" value="Eukaryota"/>
</dbReference>
<dbReference type="InParanoid" id="A0A1X7UN61"/>
<protein>
    <recommendedName>
        <fullName evidence="9">DUF659 domain-containing protein</fullName>
    </recommendedName>
</protein>
<comment type="subcellular location">
    <subcellularLocation>
        <location evidence="1">Nucleus</location>
    </subcellularLocation>
</comment>
<dbReference type="OrthoDB" id="4951847at2759"/>
<evidence type="ECO:0000256" key="3">
    <source>
        <dbReference type="ARBA" id="ARBA00022771"/>
    </source>
</evidence>
<dbReference type="GO" id="GO:0005634">
    <property type="term" value="C:nucleus"/>
    <property type="evidence" value="ECO:0007669"/>
    <property type="project" value="UniProtKB-SubCell"/>
</dbReference>
<evidence type="ECO:0000256" key="2">
    <source>
        <dbReference type="ARBA" id="ARBA00022723"/>
    </source>
</evidence>
<dbReference type="Proteomes" id="UP000007879">
    <property type="component" value="Unassembled WGS sequence"/>
</dbReference>
<evidence type="ECO:0008006" key="9">
    <source>
        <dbReference type="Google" id="ProtNLM"/>
    </source>
</evidence>
<dbReference type="PANTHER" id="PTHR46481">
    <property type="entry name" value="ZINC FINGER BED DOMAIN-CONTAINING PROTEIN 4"/>
    <property type="match status" value="1"/>
</dbReference>
<keyword evidence="5" id="KW-0539">Nucleus</keyword>
<dbReference type="InterPro" id="IPR052035">
    <property type="entry name" value="ZnF_BED_domain_contain"/>
</dbReference>
<evidence type="ECO:0000256" key="5">
    <source>
        <dbReference type="ARBA" id="ARBA00023242"/>
    </source>
</evidence>
<keyword evidence="4" id="KW-0862">Zinc</keyword>
<sequence length="370" mass="42185">MATDHAASVTVDYSLFFSLPARPTKNNECVATCKLCPKLCSKTKGNNYKYTLTSKGNLLKHLQAAHNDRLESHKEERRKSISNGQATLTGEAQDRRRFKFYNQDPIVTSLALNLCGHGGLPIQICEQSWFRQFVRDIEPRFTPVSRVAVKRKIDELYKRERENLMSEIAAMSCKPSVTIDFWTGCDGRSFMACTIHYTAGGVFKNSMLFFKEVPPPHTAINIRNRFEDELDSCGISAFAVVSDNAANMKSAFTMEIDPAINSENDDLYEGNIDDSTTDDESDIVTDIPELVEYWTEKLPLHFESWIGCAAHQLQLVVHDMYKELLSYRRVQVVFNKAKAICKLSHQSSHFKYALDRRIPVANDTRWNSHY</sequence>
<name>A0A1X7UN61_AMPQE</name>
<evidence type="ECO:0000256" key="1">
    <source>
        <dbReference type="ARBA" id="ARBA00004123"/>
    </source>
</evidence>
<feature type="compositionally biased region" description="Basic and acidic residues" evidence="6">
    <location>
        <begin position="67"/>
        <end position="79"/>
    </location>
</feature>
<dbReference type="AlphaFoldDB" id="A0A1X7UN61"/>
<evidence type="ECO:0000256" key="6">
    <source>
        <dbReference type="SAM" id="MobiDB-lite"/>
    </source>
</evidence>
<dbReference type="SUPFAM" id="SSF53098">
    <property type="entry name" value="Ribonuclease H-like"/>
    <property type="match status" value="1"/>
</dbReference>